<name>A0A0N4VUZ6_HAEPC</name>
<sequence>MQSAQWMLVSCAAQRAGLIRQLSGSFKMFWACLKTQLHFSPISALYADHGQARMVSNCYDVCDSNTNAWLISINTHSLMATIYVYPSESVNLTIRSHVYVVEKDFSGLTHVS</sequence>
<accession>A0A0N4VUZ6</accession>
<keyword evidence="2" id="KW-1185">Reference proteome</keyword>
<proteinExistence type="predicted"/>
<evidence type="ECO:0000313" key="1">
    <source>
        <dbReference type="EMBL" id="VDO07943.1"/>
    </source>
</evidence>
<dbReference type="EMBL" id="UZAF01001289">
    <property type="protein sequence ID" value="VDO07943.1"/>
    <property type="molecule type" value="Genomic_DNA"/>
</dbReference>
<evidence type="ECO:0000313" key="3">
    <source>
        <dbReference type="WBParaSite" id="HPLM_0000111301-mRNA-1"/>
    </source>
</evidence>
<organism evidence="3">
    <name type="scientific">Haemonchus placei</name>
    <name type="common">Barber's pole worm</name>
    <dbReference type="NCBI Taxonomy" id="6290"/>
    <lineage>
        <taxon>Eukaryota</taxon>
        <taxon>Metazoa</taxon>
        <taxon>Ecdysozoa</taxon>
        <taxon>Nematoda</taxon>
        <taxon>Chromadorea</taxon>
        <taxon>Rhabditida</taxon>
        <taxon>Rhabditina</taxon>
        <taxon>Rhabditomorpha</taxon>
        <taxon>Strongyloidea</taxon>
        <taxon>Trichostrongylidae</taxon>
        <taxon>Haemonchus</taxon>
    </lineage>
</organism>
<gene>
    <name evidence="1" type="ORF">HPLM_LOCUS1114</name>
</gene>
<reference evidence="1 2" key="2">
    <citation type="submission" date="2018-11" db="EMBL/GenBank/DDBJ databases">
        <authorList>
            <consortium name="Pathogen Informatics"/>
        </authorList>
    </citation>
    <scope>NUCLEOTIDE SEQUENCE [LARGE SCALE GENOMIC DNA]</scope>
    <source>
        <strain evidence="1 2">MHpl1</strain>
    </source>
</reference>
<dbReference type="WBParaSite" id="HPLM_0000111301-mRNA-1">
    <property type="protein sequence ID" value="HPLM_0000111301-mRNA-1"/>
    <property type="gene ID" value="HPLM_0000111301"/>
</dbReference>
<reference evidence="3" key="1">
    <citation type="submission" date="2017-02" db="UniProtKB">
        <authorList>
            <consortium name="WormBaseParasite"/>
        </authorList>
    </citation>
    <scope>IDENTIFICATION</scope>
</reference>
<dbReference type="AlphaFoldDB" id="A0A0N4VUZ6"/>
<evidence type="ECO:0000313" key="2">
    <source>
        <dbReference type="Proteomes" id="UP000268014"/>
    </source>
</evidence>
<protein>
    <submittedName>
        <fullName evidence="3">Secreted protein</fullName>
    </submittedName>
</protein>
<dbReference type="Proteomes" id="UP000268014">
    <property type="component" value="Unassembled WGS sequence"/>
</dbReference>